<proteinExistence type="predicted"/>
<sequence length="30" mass="3384">MLALVLVLLFTSPFYDPFKPKDQEDGGGER</sequence>
<comment type="caution">
    <text evidence="1">The sequence shown here is derived from an EMBL/GenBank/DDBJ whole genome shotgun (WGS) entry which is preliminary data.</text>
</comment>
<reference evidence="1 2" key="1">
    <citation type="submission" date="2018-08" db="EMBL/GenBank/DDBJ databases">
        <title>Meiothermus terrae DSM 26712 genome sequencing project.</title>
        <authorList>
            <person name="Da Costa M.S."/>
            <person name="Albuquerque L."/>
            <person name="Raposo P."/>
            <person name="Froufe H.J.C."/>
            <person name="Barroso C.S."/>
            <person name="Egas C."/>
        </authorList>
    </citation>
    <scope>NUCLEOTIDE SEQUENCE [LARGE SCALE GENOMIC DNA]</scope>
    <source>
        <strain evidence="1 2">DSM 26712</strain>
    </source>
</reference>
<accession>A0A399EF91</accession>
<dbReference type="EMBL" id="QXDL01000148">
    <property type="protein sequence ID" value="RIH81819.1"/>
    <property type="molecule type" value="Genomic_DNA"/>
</dbReference>
<organism evidence="1 2">
    <name type="scientific">Calidithermus terrae</name>
    <dbReference type="NCBI Taxonomy" id="1408545"/>
    <lineage>
        <taxon>Bacteria</taxon>
        <taxon>Thermotogati</taxon>
        <taxon>Deinococcota</taxon>
        <taxon>Deinococci</taxon>
        <taxon>Thermales</taxon>
        <taxon>Thermaceae</taxon>
        <taxon>Calidithermus</taxon>
    </lineage>
</organism>
<gene>
    <name evidence="1" type="ORF">Mterra_02954</name>
</gene>
<evidence type="ECO:0000313" key="1">
    <source>
        <dbReference type="EMBL" id="RIH81819.1"/>
    </source>
</evidence>
<protein>
    <submittedName>
        <fullName evidence="1">Uncharacterized protein</fullName>
    </submittedName>
</protein>
<name>A0A399EF91_9DEIN</name>
<dbReference type="Proteomes" id="UP000265715">
    <property type="component" value="Unassembled WGS sequence"/>
</dbReference>
<dbReference type="AlphaFoldDB" id="A0A399EF91"/>
<keyword evidence="2" id="KW-1185">Reference proteome</keyword>
<evidence type="ECO:0000313" key="2">
    <source>
        <dbReference type="Proteomes" id="UP000265715"/>
    </source>
</evidence>